<dbReference type="InterPro" id="IPR029063">
    <property type="entry name" value="SAM-dependent_MTases_sf"/>
</dbReference>
<feature type="region of interest" description="Disordered" evidence="7">
    <location>
        <begin position="129"/>
        <end position="156"/>
    </location>
</feature>
<dbReference type="EC" id="2.1.1.-" evidence="6"/>
<dbReference type="GO" id="GO:0008171">
    <property type="term" value="F:O-methyltransferase activity"/>
    <property type="evidence" value="ECO:0007669"/>
    <property type="project" value="UniProtKB-UniRule"/>
</dbReference>
<keyword evidence="3 6" id="KW-0808">Transferase</keyword>
<dbReference type="InterPro" id="IPR024160">
    <property type="entry name" value="BIN3_SAM-bd_dom"/>
</dbReference>
<dbReference type="GO" id="GO:0032259">
    <property type="term" value="P:methylation"/>
    <property type="evidence" value="ECO:0007669"/>
    <property type="project" value="UniProtKB-KW"/>
</dbReference>
<dbReference type="WBParaSite" id="Pan_g19181.t1">
    <property type="protein sequence ID" value="Pan_g19181.t1"/>
    <property type="gene ID" value="Pan_g19181"/>
</dbReference>
<evidence type="ECO:0000256" key="2">
    <source>
        <dbReference type="ARBA" id="ARBA00022603"/>
    </source>
</evidence>
<evidence type="ECO:0000256" key="6">
    <source>
        <dbReference type="RuleBase" id="RU367087"/>
    </source>
</evidence>
<accession>A0A7E4ZV65</accession>
<dbReference type="PANTHER" id="PTHR12315">
    <property type="entry name" value="BICOID-INTERACTING PROTEIN RELATED"/>
    <property type="match status" value="1"/>
</dbReference>
<proteinExistence type="inferred from homology"/>
<evidence type="ECO:0000256" key="1">
    <source>
        <dbReference type="ARBA" id="ARBA00008361"/>
    </source>
</evidence>
<dbReference type="PANTHER" id="PTHR12315:SF0">
    <property type="entry name" value="7SK SNRNA METHYLPHOSPHATE CAPPING ENZYME"/>
    <property type="match status" value="1"/>
</dbReference>
<evidence type="ECO:0000256" key="7">
    <source>
        <dbReference type="SAM" id="MobiDB-lite"/>
    </source>
</evidence>
<protein>
    <recommendedName>
        <fullName evidence="6">RNA methyltransferase</fullName>
        <ecNumber evidence="6">2.1.1.-</ecNumber>
    </recommendedName>
</protein>
<dbReference type="GO" id="GO:0017069">
    <property type="term" value="F:snRNA binding"/>
    <property type="evidence" value="ECO:0007669"/>
    <property type="project" value="TreeGrafter"/>
</dbReference>
<keyword evidence="2 6" id="KW-0489">Methyltransferase</keyword>
<dbReference type="Gene3D" id="3.40.50.150">
    <property type="entry name" value="Vaccinia Virus protein VP39"/>
    <property type="match status" value="1"/>
</dbReference>
<reference evidence="9" key="1">
    <citation type="journal article" date="2013" name="Genetics">
        <title>The draft genome and transcriptome of Panagrellus redivivus are shaped by the harsh demands of a free-living lifestyle.</title>
        <authorList>
            <person name="Srinivasan J."/>
            <person name="Dillman A.R."/>
            <person name="Macchietto M.G."/>
            <person name="Heikkinen L."/>
            <person name="Lakso M."/>
            <person name="Fracchia K.M."/>
            <person name="Antoshechkin I."/>
            <person name="Mortazavi A."/>
            <person name="Wong G."/>
            <person name="Sternberg P.W."/>
        </authorList>
    </citation>
    <scope>NUCLEOTIDE SEQUENCE [LARGE SCALE GENOMIC DNA]</scope>
    <source>
        <strain evidence="9">MT8872</strain>
    </source>
</reference>
<dbReference type="GO" id="GO:0040031">
    <property type="term" value="P:snRNA modification"/>
    <property type="evidence" value="ECO:0007669"/>
    <property type="project" value="TreeGrafter"/>
</dbReference>
<feature type="region of interest" description="Disordered" evidence="7">
    <location>
        <begin position="1"/>
        <end position="30"/>
    </location>
</feature>
<reference evidence="10" key="2">
    <citation type="submission" date="2020-10" db="UniProtKB">
        <authorList>
            <consortium name="WormBaseParasite"/>
        </authorList>
    </citation>
    <scope>IDENTIFICATION</scope>
</reference>
<dbReference type="AlphaFoldDB" id="A0A7E4ZV65"/>
<dbReference type="GO" id="GO:0008173">
    <property type="term" value="F:RNA methyltransferase activity"/>
    <property type="evidence" value="ECO:0007669"/>
    <property type="project" value="UniProtKB-UniRule"/>
</dbReference>
<dbReference type="Proteomes" id="UP000492821">
    <property type="component" value="Unassembled WGS sequence"/>
</dbReference>
<evidence type="ECO:0000256" key="4">
    <source>
        <dbReference type="ARBA" id="ARBA00022691"/>
    </source>
</evidence>
<comment type="similarity">
    <text evidence="1 6">Belongs to the methyltransferase superfamily.</text>
</comment>
<dbReference type="Pfam" id="PF06859">
    <property type="entry name" value="Bin3"/>
    <property type="match status" value="1"/>
</dbReference>
<dbReference type="InterPro" id="IPR010675">
    <property type="entry name" value="Bin3_C"/>
</dbReference>
<evidence type="ECO:0000256" key="5">
    <source>
        <dbReference type="PROSITE-ProRule" id="PRU00848"/>
    </source>
</evidence>
<evidence type="ECO:0000313" key="10">
    <source>
        <dbReference type="WBParaSite" id="Pan_g19181.t1"/>
    </source>
</evidence>
<dbReference type="InterPro" id="IPR039772">
    <property type="entry name" value="Bin3-like"/>
</dbReference>
<evidence type="ECO:0000313" key="9">
    <source>
        <dbReference type="Proteomes" id="UP000492821"/>
    </source>
</evidence>
<organism evidence="9 10">
    <name type="scientific">Panagrellus redivivus</name>
    <name type="common">Microworm</name>
    <dbReference type="NCBI Taxonomy" id="6233"/>
    <lineage>
        <taxon>Eukaryota</taxon>
        <taxon>Metazoa</taxon>
        <taxon>Ecdysozoa</taxon>
        <taxon>Nematoda</taxon>
        <taxon>Chromadorea</taxon>
        <taxon>Rhabditida</taxon>
        <taxon>Tylenchina</taxon>
        <taxon>Panagrolaimomorpha</taxon>
        <taxon>Panagrolaimoidea</taxon>
        <taxon>Panagrolaimidae</taxon>
        <taxon>Panagrellus</taxon>
    </lineage>
</organism>
<sequence length="411" mass="46574">MADLPGPSTAPNRGIKRRPANSNHLPQKRLRCGPNSFLVVGSKHDPLNLESCDPDFADDEDGELGLDPTDPLGLNCKKKKRRHHKRDEEIANKELCSPVFVSQRRFSIVQARKKQQYQHHQQQQAAAAIAAASSTSFDHPDGTESATTSISSAPKVKSDKARQNAIRYRFGNYNRYYGTKPQLGIVDYRLNYLCRDMFEEKNVLDVGCNSGLLTISIAREFLPTRIVGIDLDPHLIRAAKQNIQYFCDRDLKVATRFPTSFQHCFGPISGPAKSKSPVFPENIEFLNENYVFEKDSDLDNVKPEYHTILLLATAKWIHLNNGDDGLKRAFKRIYKQLLPSGRLMIDVLPFESYQNTAKRCNLLQTNCEKIAFRPENFCEYLLSEEIGFRDCADVGVGFAGFNGPLYMFFKN</sequence>
<name>A0A7E4ZV65_PANRE</name>
<feature type="domain" description="Bin3-type SAM" evidence="8">
    <location>
        <begin position="180"/>
        <end position="411"/>
    </location>
</feature>
<dbReference type="CDD" id="cd02440">
    <property type="entry name" value="AdoMet_MTases"/>
    <property type="match status" value="1"/>
</dbReference>
<keyword evidence="4 5" id="KW-0949">S-adenosyl-L-methionine</keyword>
<dbReference type="PROSITE" id="PS51515">
    <property type="entry name" value="BIN3_SAM"/>
    <property type="match status" value="1"/>
</dbReference>
<dbReference type="Pfam" id="PF06325">
    <property type="entry name" value="PrmA"/>
    <property type="match status" value="1"/>
</dbReference>
<evidence type="ECO:0000256" key="3">
    <source>
        <dbReference type="ARBA" id="ARBA00022679"/>
    </source>
</evidence>
<dbReference type="SUPFAM" id="SSF53335">
    <property type="entry name" value="S-adenosyl-L-methionine-dependent methyltransferases"/>
    <property type="match status" value="1"/>
</dbReference>
<evidence type="ECO:0000259" key="8">
    <source>
        <dbReference type="PROSITE" id="PS51515"/>
    </source>
</evidence>
<keyword evidence="9" id="KW-1185">Reference proteome</keyword>